<sequence>MLPGEVLAGLGLDCGDCELLTGVAVELSVHHGNGSFQAVRPVRLQGVGKEPELRHLRYLLAVGEHANFTRAAEELHIAQPTLSQQIRQLEKALGVQLLDRTGRRTALSRCWARGSLTARGKSSLRIRTPPCGRRTSLESQARSPIPARRRVCRSGW</sequence>
<dbReference type="EMBL" id="CP026652">
    <property type="protein sequence ID" value="AVH61250.1"/>
    <property type="molecule type" value="Genomic_DNA"/>
</dbReference>
<dbReference type="PANTHER" id="PTHR30346">
    <property type="entry name" value="TRANSCRIPTIONAL DUAL REGULATOR HCAR-RELATED"/>
    <property type="match status" value="1"/>
</dbReference>
<protein>
    <recommendedName>
        <fullName evidence="5">HTH lysR-type domain-containing protein</fullName>
    </recommendedName>
</protein>
<dbReference type="Gene3D" id="1.10.10.10">
    <property type="entry name" value="Winged helix-like DNA-binding domain superfamily/Winged helix DNA-binding domain"/>
    <property type="match status" value="1"/>
</dbReference>
<evidence type="ECO:0000256" key="1">
    <source>
        <dbReference type="ARBA" id="ARBA00009437"/>
    </source>
</evidence>
<proteinExistence type="inferred from homology"/>
<gene>
    <name evidence="6" type="ORF">C4B68_17350</name>
</gene>
<dbReference type="InterPro" id="IPR036388">
    <property type="entry name" value="WH-like_DNA-bd_sf"/>
</dbReference>
<evidence type="ECO:0000259" key="5">
    <source>
        <dbReference type="PROSITE" id="PS50931"/>
    </source>
</evidence>
<comment type="similarity">
    <text evidence="1">Belongs to the LysR transcriptional regulatory family.</text>
</comment>
<dbReference type="SUPFAM" id="SSF46785">
    <property type="entry name" value="Winged helix' DNA-binding domain"/>
    <property type="match status" value="1"/>
</dbReference>
<dbReference type="InterPro" id="IPR036390">
    <property type="entry name" value="WH_DNA-bd_sf"/>
</dbReference>
<dbReference type="Pfam" id="PF00126">
    <property type="entry name" value="HTH_1"/>
    <property type="match status" value="1"/>
</dbReference>
<evidence type="ECO:0000313" key="7">
    <source>
        <dbReference type="Proteomes" id="UP000238413"/>
    </source>
</evidence>
<organism evidence="6 7">
    <name type="scientific">Streptomyces dengpaensis</name>
    <dbReference type="NCBI Taxonomy" id="2049881"/>
    <lineage>
        <taxon>Bacteria</taxon>
        <taxon>Bacillati</taxon>
        <taxon>Actinomycetota</taxon>
        <taxon>Actinomycetes</taxon>
        <taxon>Kitasatosporales</taxon>
        <taxon>Streptomycetaceae</taxon>
        <taxon>Streptomyces</taxon>
    </lineage>
</organism>
<keyword evidence="3" id="KW-0238">DNA-binding</keyword>
<keyword evidence="7" id="KW-1185">Reference proteome</keyword>
<feature type="domain" description="HTH lysR-type" evidence="5">
    <location>
        <begin position="51"/>
        <end position="108"/>
    </location>
</feature>
<reference evidence="6 7" key="1">
    <citation type="submission" date="2018-02" db="EMBL/GenBank/DDBJ databases">
        <title>Complete genome sequence of Streptomyces dengpaensis, the producer of angucyclines.</title>
        <authorList>
            <person name="Yumei L."/>
        </authorList>
    </citation>
    <scope>NUCLEOTIDE SEQUENCE [LARGE SCALE GENOMIC DNA]</scope>
    <source>
        <strain evidence="6 7">XZHG99</strain>
    </source>
</reference>
<evidence type="ECO:0000256" key="2">
    <source>
        <dbReference type="ARBA" id="ARBA00023015"/>
    </source>
</evidence>
<evidence type="ECO:0000256" key="4">
    <source>
        <dbReference type="ARBA" id="ARBA00023163"/>
    </source>
</evidence>
<evidence type="ECO:0000256" key="3">
    <source>
        <dbReference type="ARBA" id="ARBA00023125"/>
    </source>
</evidence>
<dbReference type="PROSITE" id="PS50931">
    <property type="entry name" value="HTH_LYSR"/>
    <property type="match status" value="1"/>
</dbReference>
<name>A0ABN5IDF8_9ACTN</name>
<dbReference type="PRINTS" id="PR00039">
    <property type="entry name" value="HTHLYSR"/>
</dbReference>
<dbReference type="PANTHER" id="PTHR30346:SF28">
    <property type="entry name" value="HTH-TYPE TRANSCRIPTIONAL REGULATOR CYNR"/>
    <property type="match status" value="1"/>
</dbReference>
<evidence type="ECO:0000313" key="6">
    <source>
        <dbReference type="EMBL" id="AVH61250.1"/>
    </source>
</evidence>
<dbReference type="InterPro" id="IPR000847">
    <property type="entry name" value="LysR_HTH_N"/>
</dbReference>
<accession>A0ABN5IDF8</accession>
<keyword evidence="2" id="KW-0805">Transcription regulation</keyword>
<keyword evidence="4" id="KW-0804">Transcription</keyword>
<dbReference type="Proteomes" id="UP000238413">
    <property type="component" value="Chromosome"/>
</dbReference>